<feature type="domain" description="Glycoside hydrolase family 2 immunoglobulin-like beta-sandwich" evidence="7">
    <location>
        <begin position="229"/>
        <end position="333"/>
    </location>
</feature>
<evidence type="ECO:0000259" key="7">
    <source>
        <dbReference type="Pfam" id="PF00703"/>
    </source>
</evidence>
<dbReference type="Gene3D" id="2.60.120.260">
    <property type="entry name" value="Galactose-binding domain-like"/>
    <property type="match status" value="1"/>
</dbReference>
<dbReference type="InterPro" id="IPR006103">
    <property type="entry name" value="Glyco_hydro_2_cat"/>
</dbReference>
<dbReference type="PANTHER" id="PTHR46323">
    <property type="entry name" value="BETA-GALACTOSIDASE"/>
    <property type="match status" value="1"/>
</dbReference>
<keyword evidence="4 6" id="KW-0378">Hydrolase</keyword>
<dbReference type="InterPro" id="IPR023232">
    <property type="entry name" value="Glyco_hydro_2_AS"/>
</dbReference>
<dbReference type="PANTHER" id="PTHR46323:SF2">
    <property type="entry name" value="BETA-GALACTOSIDASE"/>
    <property type="match status" value="1"/>
</dbReference>
<evidence type="ECO:0000256" key="6">
    <source>
        <dbReference type="RuleBase" id="RU361154"/>
    </source>
</evidence>
<protein>
    <recommendedName>
        <fullName evidence="3">beta-galactosidase</fullName>
        <ecNumber evidence="3">3.2.1.23</ecNumber>
    </recommendedName>
</protein>
<comment type="similarity">
    <text evidence="2 6">Belongs to the glycosyl hydrolase 2 family.</text>
</comment>
<dbReference type="SUPFAM" id="SSF49303">
    <property type="entry name" value="beta-Galactosidase/glucuronidase domain"/>
    <property type="match status" value="1"/>
</dbReference>
<evidence type="ECO:0000313" key="11">
    <source>
        <dbReference type="Proteomes" id="UP000031620"/>
    </source>
</evidence>
<dbReference type="Pfam" id="PF02836">
    <property type="entry name" value="Glyco_hydro_2_C"/>
    <property type="match status" value="1"/>
</dbReference>
<dbReference type="InterPro" id="IPR006104">
    <property type="entry name" value="Glyco_hydro_2_N"/>
</dbReference>
<dbReference type="Pfam" id="PF02837">
    <property type="entry name" value="Glyco_hydro_2_N"/>
    <property type="match status" value="1"/>
</dbReference>
<evidence type="ECO:0000256" key="3">
    <source>
        <dbReference type="ARBA" id="ARBA00012756"/>
    </source>
</evidence>
<organism evidence="10 11">
    <name type="scientific">Paucilactobacillus hokkaidonensis JCM 18461</name>
    <dbReference type="NCBI Taxonomy" id="1291742"/>
    <lineage>
        <taxon>Bacteria</taxon>
        <taxon>Bacillati</taxon>
        <taxon>Bacillota</taxon>
        <taxon>Bacilli</taxon>
        <taxon>Lactobacillales</taxon>
        <taxon>Lactobacillaceae</taxon>
        <taxon>Paucilactobacillus</taxon>
    </lineage>
</organism>
<dbReference type="InterPro" id="IPR008979">
    <property type="entry name" value="Galactose-bd-like_sf"/>
</dbReference>
<dbReference type="EMBL" id="AP014680">
    <property type="protein sequence ID" value="BAP84904.1"/>
    <property type="molecule type" value="Genomic_DNA"/>
</dbReference>
<dbReference type="Proteomes" id="UP000031620">
    <property type="component" value="Chromosome"/>
</dbReference>
<evidence type="ECO:0000256" key="2">
    <source>
        <dbReference type="ARBA" id="ARBA00007401"/>
    </source>
</evidence>
<dbReference type="InterPro" id="IPR013783">
    <property type="entry name" value="Ig-like_fold"/>
</dbReference>
<dbReference type="Gene3D" id="3.20.20.80">
    <property type="entry name" value="Glycosidases"/>
    <property type="match status" value="1"/>
</dbReference>
<evidence type="ECO:0000256" key="5">
    <source>
        <dbReference type="ARBA" id="ARBA00023295"/>
    </source>
</evidence>
<sequence length="629" mass="72201">MKPSIKWLDDPTVFRVGQLAAHSDHQYFRSVDEVAANNSSYSQSLDGQWQFNFATSPMNRIKNFYEADFNSASFDHIKVPQHIEMAGYSQIHYINTLYAWEGKVYRRPAFALGADDDQAGTFSTGNDNQVGQYIKHFDLNPSLRDQSISICFEGVEKAMYVWLNGHFLGYAEDSFTPSEFDLTPYIKSTDNILAVEVFEHSTASYLEDQDFFQFFGIFRSVHLDAKPAVHVTDLHIKPQLNADNTTGTLNIDLKMAAADFQVATVQLTVTDQENNILALQEKPAAKSVTADKSIFDDVRLWSHSDPYLYNLTITVKDANGKALEIIPYDFGFRRIEIKAKVMMLNDQRLIINGVNRHEWNAKTGRCITKENMKQDLQTFHDLNINADRTCHYPNQIPWYYLCDQQGIYVMAETNLETHGTWQKMGVDEPSYNVPGSVPQWLPAIMDRAKNNYELLKNHTSILFWSLGNEAYAGDDLAQMNAYYKTTDPTRLTHYEGVFHNQKYRDQISDVESRMYDSPTSIAKYLSNNPDKPFLNCEYMHDMGNSLGGMQSYDELFDRFDMYQGGFIWDFIDQSLLVPDEVTSKPVLRYGGDFDDRHSDYEFSGDGLLFGDHTLKPATQEVAYYYGKRE</sequence>
<name>A0A0A1GV30_9LACO</name>
<dbReference type="SUPFAM" id="SSF49785">
    <property type="entry name" value="Galactose-binding domain-like"/>
    <property type="match status" value="1"/>
</dbReference>
<dbReference type="InterPro" id="IPR006101">
    <property type="entry name" value="Glyco_hydro_2"/>
</dbReference>
<evidence type="ECO:0000313" key="10">
    <source>
        <dbReference type="EMBL" id="BAP84904.1"/>
    </source>
</evidence>
<dbReference type="InterPro" id="IPR006102">
    <property type="entry name" value="Ig-like_GH2"/>
</dbReference>
<dbReference type="InterPro" id="IPR017853">
    <property type="entry name" value="GH"/>
</dbReference>
<dbReference type="PROSITE" id="PS00719">
    <property type="entry name" value="GLYCOSYL_HYDROL_F2_1"/>
    <property type="match status" value="1"/>
</dbReference>
<gene>
    <name evidence="10" type="ORF">LOOC260_103260</name>
</gene>
<dbReference type="AlphaFoldDB" id="A0A0A1GV30"/>
<feature type="domain" description="Glycosyl hydrolases family 2 sugar binding" evidence="9">
    <location>
        <begin position="43"/>
        <end position="227"/>
    </location>
</feature>
<dbReference type="InterPro" id="IPR023230">
    <property type="entry name" value="Glyco_hydro_2_CS"/>
</dbReference>
<evidence type="ECO:0000256" key="4">
    <source>
        <dbReference type="ARBA" id="ARBA00022801"/>
    </source>
</evidence>
<dbReference type="SUPFAM" id="SSF51445">
    <property type="entry name" value="(Trans)glycosidases"/>
    <property type="match status" value="1"/>
</dbReference>
<reference evidence="10 11" key="1">
    <citation type="submission" date="2014-11" db="EMBL/GenBank/DDBJ databases">
        <title>Complete genome sequence and analysis of Lactobacillus hokkaidonensis LOOC260T.</title>
        <authorList>
            <person name="Tanizawa Y."/>
            <person name="Tohno M."/>
            <person name="Kaminuma E."/>
            <person name="Nakamura Y."/>
            <person name="Arita M."/>
        </authorList>
    </citation>
    <scope>NUCLEOTIDE SEQUENCE [LARGE SCALE GENOMIC DNA]</scope>
    <source>
        <strain evidence="10 11">LOOC260</strain>
    </source>
</reference>
<dbReference type="KEGG" id="lho:LOOC260_103260"/>
<keyword evidence="5 6" id="KW-0326">Glycosidase</keyword>
<proteinExistence type="inferred from homology"/>
<evidence type="ECO:0000259" key="9">
    <source>
        <dbReference type="Pfam" id="PF02837"/>
    </source>
</evidence>
<dbReference type="STRING" id="1291742.LOOC260_103260"/>
<dbReference type="GO" id="GO:0004565">
    <property type="term" value="F:beta-galactosidase activity"/>
    <property type="evidence" value="ECO:0007669"/>
    <property type="project" value="UniProtKB-EC"/>
</dbReference>
<dbReference type="RefSeq" id="WP_041092465.1">
    <property type="nucleotide sequence ID" value="NZ_AP014680.1"/>
</dbReference>
<evidence type="ECO:0000259" key="8">
    <source>
        <dbReference type="Pfam" id="PF02836"/>
    </source>
</evidence>
<dbReference type="InterPro" id="IPR036156">
    <property type="entry name" value="Beta-gal/glucu_dom_sf"/>
</dbReference>
<evidence type="ECO:0000256" key="1">
    <source>
        <dbReference type="ARBA" id="ARBA00001412"/>
    </source>
</evidence>
<feature type="domain" description="Glycoside hydrolase family 2 catalytic" evidence="8">
    <location>
        <begin position="335"/>
        <end position="626"/>
    </location>
</feature>
<comment type="catalytic activity">
    <reaction evidence="1">
        <text>Hydrolysis of terminal non-reducing beta-D-galactose residues in beta-D-galactosides.</text>
        <dbReference type="EC" id="3.2.1.23"/>
    </reaction>
</comment>
<dbReference type="GO" id="GO:0009341">
    <property type="term" value="C:beta-galactosidase complex"/>
    <property type="evidence" value="ECO:0007669"/>
    <property type="project" value="TreeGrafter"/>
</dbReference>
<dbReference type="InterPro" id="IPR050347">
    <property type="entry name" value="Bact_Beta-galactosidase"/>
</dbReference>
<dbReference type="GO" id="GO:0005990">
    <property type="term" value="P:lactose catabolic process"/>
    <property type="evidence" value="ECO:0007669"/>
    <property type="project" value="TreeGrafter"/>
</dbReference>
<dbReference type="Pfam" id="PF00703">
    <property type="entry name" value="Glyco_hydro_2"/>
    <property type="match status" value="1"/>
</dbReference>
<dbReference type="PRINTS" id="PR00132">
    <property type="entry name" value="GLHYDRLASE2"/>
</dbReference>
<accession>A0A0A1GV30</accession>
<dbReference type="HOGENOM" id="CLU_002346_3_2_9"/>
<dbReference type="EC" id="3.2.1.23" evidence="3"/>
<dbReference type="Gene3D" id="2.60.40.10">
    <property type="entry name" value="Immunoglobulins"/>
    <property type="match status" value="1"/>
</dbReference>
<dbReference type="PROSITE" id="PS00608">
    <property type="entry name" value="GLYCOSYL_HYDROL_F2_2"/>
    <property type="match status" value="1"/>
</dbReference>